<evidence type="ECO:0000256" key="3">
    <source>
        <dbReference type="ARBA" id="ARBA00022777"/>
    </source>
</evidence>
<comment type="similarity">
    <text evidence="5">Belongs to the GHMP kinase family.</text>
</comment>
<dbReference type="Pfam" id="PF08544">
    <property type="entry name" value="GHMP_kinases_C"/>
    <property type="match status" value="1"/>
</dbReference>
<evidence type="ECO:0000259" key="6">
    <source>
        <dbReference type="Pfam" id="PF00288"/>
    </source>
</evidence>
<dbReference type="InterPro" id="IPR006204">
    <property type="entry name" value="GHMP_kinase_N_dom"/>
</dbReference>
<dbReference type="AlphaFoldDB" id="A0AAF0JM52"/>
<dbReference type="GO" id="GO:0050201">
    <property type="term" value="F:fucokinase activity"/>
    <property type="evidence" value="ECO:0007669"/>
    <property type="project" value="TreeGrafter"/>
</dbReference>
<dbReference type="InterPro" id="IPR006203">
    <property type="entry name" value="GHMP_knse_ATP-bd_CS"/>
</dbReference>
<sequence length="327" mass="36847">MIITRSPLRISLGGGGTDLPSYYHQHEGFLISAAIDKYVYITLHDTFQKEIIIKYSQTEHVQNVKEIQHPIIREALKLLEVKSENFELASLADIPAGTGLGSSSSFTCALLKALHTYNKTFVSPAELAEEACHIEMDLLKEPIGKQDQYISSHGGINCFTFCKDNRVKAEKLNISKETLYNLEDHLLLFFTGYSRSASNVLKEQDDKSKSNDTSMIDNLHFVKELGYRSKKAFESGNLEEFANIMNIHWESKKKRSNAMSNERINKWYDLAMQNGALGGKLIGAGGGGFLMFYAEDNKKLRTTMAREGLQEVRFRFDFDGSKVVTTS</sequence>
<dbReference type="KEGG" id="manq:L1994_11750"/>
<dbReference type="InterPro" id="IPR052203">
    <property type="entry name" value="GHMP_Kinase-Related"/>
</dbReference>
<feature type="domain" description="GHMP kinase N-terminal" evidence="6">
    <location>
        <begin position="72"/>
        <end position="155"/>
    </location>
</feature>
<dbReference type="PIRSF" id="PIRSF036406">
    <property type="entry name" value="Hept_kin"/>
    <property type="match status" value="1"/>
</dbReference>
<dbReference type="InterPro" id="IPR036554">
    <property type="entry name" value="GHMP_kinase_C_sf"/>
</dbReference>
<dbReference type="GeneID" id="79951085"/>
<feature type="domain" description="GHMP kinase C-terminal" evidence="7">
    <location>
        <begin position="230"/>
        <end position="296"/>
    </location>
</feature>
<protein>
    <recommendedName>
        <fullName evidence="10">Galactokinase</fullName>
    </recommendedName>
</protein>
<reference evidence="8" key="1">
    <citation type="submission" date="2022-01" db="EMBL/GenBank/DDBJ databases">
        <title>Complete genome of Methanomicrobium antiquum DSM 21220.</title>
        <authorList>
            <person name="Chen S.-C."/>
            <person name="You Y.-T."/>
            <person name="Zhou Y.-Z."/>
            <person name="Lai M.-C."/>
        </authorList>
    </citation>
    <scope>NUCLEOTIDE SEQUENCE</scope>
    <source>
        <strain evidence="8">DSM 21220</strain>
    </source>
</reference>
<evidence type="ECO:0000256" key="4">
    <source>
        <dbReference type="ARBA" id="ARBA00022840"/>
    </source>
</evidence>
<dbReference type="InterPro" id="IPR001174">
    <property type="entry name" value="HddA/FKP"/>
</dbReference>
<name>A0AAF0JM52_9EURY</name>
<evidence type="ECO:0008006" key="10">
    <source>
        <dbReference type="Google" id="ProtNLM"/>
    </source>
</evidence>
<dbReference type="PANTHER" id="PTHR32463">
    <property type="entry name" value="L-FUCOSE KINASE"/>
    <property type="match status" value="1"/>
</dbReference>
<dbReference type="InterPro" id="IPR013750">
    <property type="entry name" value="GHMP_kinase_C_dom"/>
</dbReference>
<accession>A0AAF0JM52</accession>
<dbReference type="Gene3D" id="3.30.230.120">
    <property type="match status" value="1"/>
</dbReference>
<dbReference type="EMBL" id="CP091092">
    <property type="protein sequence ID" value="WFN36792.1"/>
    <property type="molecule type" value="Genomic_DNA"/>
</dbReference>
<dbReference type="PRINTS" id="PR00960">
    <property type="entry name" value="LMBPPROTEIN"/>
</dbReference>
<dbReference type="Pfam" id="PF00288">
    <property type="entry name" value="GHMP_kinases_N"/>
    <property type="match status" value="1"/>
</dbReference>
<dbReference type="Proteomes" id="UP001218895">
    <property type="component" value="Chromosome"/>
</dbReference>
<dbReference type="RefSeq" id="WP_278099628.1">
    <property type="nucleotide sequence ID" value="NZ_CP091092.1"/>
</dbReference>
<keyword evidence="2" id="KW-0547">Nucleotide-binding</keyword>
<evidence type="ECO:0000256" key="1">
    <source>
        <dbReference type="ARBA" id="ARBA00022679"/>
    </source>
</evidence>
<proteinExistence type="inferred from homology"/>
<dbReference type="GO" id="GO:0005524">
    <property type="term" value="F:ATP binding"/>
    <property type="evidence" value="ECO:0007669"/>
    <property type="project" value="UniProtKB-KW"/>
</dbReference>
<evidence type="ECO:0000313" key="9">
    <source>
        <dbReference type="Proteomes" id="UP001218895"/>
    </source>
</evidence>
<dbReference type="SUPFAM" id="SSF55060">
    <property type="entry name" value="GHMP Kinase, C-terminal domain"/>
    <property type="match status" value="1"/>
</dbReference>
<dbReference type="PANTHER" id="PTHR32463:SF0">
    <property type="entry name" value="L-FUCOSE KINASE"/>
    <property type="match status" value="1"/>
</dbReference>
<dbReference type="InterPro" id="IPR020568">
    <property type="entry name" value="Ribosomal_Su5_D2-typ_SF"/>
</dbReference>
<evidence type="ECO:0000313" key="8">
    <source>
        <dbReference type="EMBL" id="WFN36792.1"/>
    </source>
</evidence>
<dbReference type="PROSITE" id="PS00627">
    <property type="entry name" value="GHMP_KINASES_ATP"/>
    <property type="match status" value="1"/>
</dbReference>
<keyword evidence="3" id="KW-0418">Kinase</keyword>
<evidence type="ECO:0000256" key="5">
    <source>
        <dbReference type="ARBA" id="ARBA00038121"/>
    </source>
</evidence>
<keyword evidence="9" id="KW-1185">Reference proteome</keyword>
<dbReference type="GO" id="GO:0042352">
    <property type="term" value="P:GDP-L-fucose salvage"/>
    <property type="evidence" value="ECO:0007669"/>
    <property type="project" value="TreeGrafter"/>
</dbReference>
<evidence type="ECO:0000259" key="7">
    <source>
        <dbReference type="Pfam" id="PF08544"/>
    </source>
</evidence>
<keyword evidence="1" id="KW-0808">Transferase</keyword>
<dbReference type="InterPro" id="IPR014606">
    <property type="entry name" value="Heptose_7-P_kinase"/>
</dbReference>
<evidence type="ECO:0000256" key="2">
    <source>
        <dbReference type="ARBA" id="ARBA00022741"/>
    </source>
</evidence>
<keyword evidence="4" id="KW-0067">ATP-binding</keyword>
<dbReference type="SUPFAM" id="SSF54211">
    <property type="entry name" value="Ribosomal protein S5 domain 2-like"/>
    <property type="match status" value="1"/>
</dbReference>
<organism evidence="8 9">
    <name type="scientific">Methanomicrobium antiquum</name>
    <dbReference type="NCBI Taxonomy" id="487686"/>
    <lineage>
        <taxon>Archaea</taxon>
        <taxon>Methanobacteriati</taxon>
        <taxon>Methanobacteriota</taxon>
        <taxon>Stenosarchaea group</taxon>
        <taxon>Methanomicrobia</taxon>
        <taxon>Methanomicrobiales</taxon>
        <taxon>Methanomicrobiaceae</taxon>
        <taxon>Methanomicrobium</taxon>
    </lineage>
</organism>
<gene>
    <name evidence="8" type="ORF">L1994_11750</name>
</gene>